<dbReference type="AlphaFoldDB" id="A0A8H5CG71"/>
<dbReference type="InterPro" id="IPR002938">
    <property type="entry name" value="FAD-bd"/>
</dbReference>
<dbReference type="OrthoDB" id="417877at2759"/>
<name>A0A8H5CG71_9AGAR</name>
<feature type="domain" description="FAD-binding" evidence="4">
    <location>
        <begin position="11"/>
        <end position="176"/>
    </location>
</feature>
<evidence type="ECO:0000259" key="4">
    <source>
        <dbReference type="Pfam" id="PF01494"/>
    </source>
</evidence>
<evidence type="ECO:0000256" key="3">
    <source>
        <dbReference type="ARBA" id="ARBA00023002"/>
    </source>
</evidence>
<proteinExistence type="predicted"/>
<comment type="caution">
    <text evidence="5">The sequence shown here is derived from an EMBL/GenBank/DDBJ whole genome shotgun (WGS) entry which is preliminary data.</text>
</comment>
<evidence type="ECO:0000256" key="1">
    <source>
        <dbReference type="ARBA" id="ARBA00022630"/>
    </source>
</evidence>
<gene>
    <name evidence="5" type="ORF">D9611_006043</name>
</gene>
<dbReference type="GO" id="GO:0016491">
    <property type="term" value="F:oxidoreductase activity"/>
    <property type="evidence" value="ECO:0007669"/>
    <property type="project" value="UniProtKB-KW"/>
</dbReference>
<feature type="domain" description="FAD-binding" evidence="4">
    <location>
        <begin position="316"/>
        <end position="390"/>
    </location>
</feature>
<evidence type="ECO:0000313" key="5">
    <source>
        <dbReference type="EMBL" id="KAF5341151.1"/>
    </source>
</evidence>
<dbReference type="EMBL" id="JAACJK010000002">
    <property type="protein sequence ID" value="KAF5341151.1"/>
    <property type="molecule type" value="Genomic_DNA"/>
</dbReference>
<organism evidence="5 6">
    <name type="scientific">Ephemerocybe angulata</name>
    <dbReference type="NCBI Taxonomy" id="980116"/>
    <lineage>
        <taxon>Eukaryota</taxon>
        <taxon>Fungi</taxon>
        <taxon>Dikarya</taxon>
        <taxon>Basidiomycota</taxon>
        <taxon>Agaricomycotina</taxon>
        <taxon>Agaricomycetes</taxon>
        <taxon>Agaricomycetidae</taxon>
        <taxon>Agaricales</taxon>
        <taxon>Agaricineae</taxon>
        <taxon>Psathyrellaceae</taxon>
        <taxon>Ephemerocybe</taxon>
    </lineage>
</organism>
<dbReference type="GO" id="GO:0044550">
    <property type="term" value="P:secondary metabolite biosynthetic process"/>
    <property type="evidence" value="ECO:0007669"/>
    <property type="project" value="TreeGrafter"/>
</dbReference>
<protein>
    <recommendedName>
        <fullName evidence="4">FAD-binding domain-containing protein</fullName>
    </recommendedName>
</protein>
<dbReference type="Pfam" id="PF01494">
    <property type="entry name" value="FAD_binding_3"/>
    <property type="match status" value="2"/>
</dbReference>
<accession>A0A8H5CG71</accession>
<dbReference type="SUPFAM" id="SSF51905">
    <property type="entry name" value="FAD/NAD(P)-binding domain"/>
    <property type="match status" value="1"/>
</dbReference>
<dbReference type="InterPro" id="IPR051104">
    <property type="entry name" value="FAD_monoxygenase"/>
</dbReference>
<dbReference type="InterPro" id="IPR036188">
    <property type="entry name" value="FAD/NAD-bd_sf"/>
</dbReference>
<keyword evidence="6" id="KW-1185">Reference proteome</keyword>
<reference evidence="5 6" key="1">
    <citation type="journal article" date="2020" name="ISME J.">
        <title>Uncovering the hidden diversity of litter-decomposition mechanisms in mushroom-forming fungi.</title>
        <authorList>
            <person name="Floudas D."/>
            <person name="Bentzer J."/>
            <person name="Ahren D."/>
            <person name="Johansson T."/>
            <person name="Persson P."/>
            <person name="Tunlid A."/>
        </authorList>
    </citation>
    <scope>NUCLEOTIDE SEQUENCE [LARGE SCALE GENOMIC DNA]</scope>
    <source>
        <strain evidence="5 6">CBS 175.51</strain>
    </source>
</reference>
<keyword evidence="1" id="KW-0285">Flavoprotein</keyword>
<keyword evidence="3" id="KW-0560">Oxidoreductase</keyword>
<dbReference type="PANTHER" id="PTHR46720:SF3">
    <property type="entry name" value="FAD-BINDING DOMAIN-CONTAINING PROTEIN-RELATED"/>
    <property type="match status" value="1"/>
</dbReference>
<dbReference type="GO" id="GO:0071949">
    <property type="term" value="F:FAD binding"/>
    <property type="evidence" value="ECO:0007669"/>
    <property type="project" value="InterPro"/>
</dbReference>
<sequence>MAASYRKADHGGGIGGLAAAVALSRFPDIEVSVFEAAKEFTEVGAGIGVWPRVWKLLAYLGLDDDLASISATKPTQDEVDTFIFRKADQPEGLDFYKLRSRGTLLRYHRPDVLQVLIDNLPAHCKTYFNRRLQTYTQDRAKGTVQLVFSDGSTETCNVLIGSDGIKSSVRRTMLTNKSEEAASKGKLEDAERFMQLIEPTWTGIVAYRALIPTQRLQDYKDAHPEMNIRIPQTNSTPIMYMGQHINVVVYPISSGKLINIGAFHAKPELAGTNFPGPWVETIPNDELLAAHDGWEPELQAILRCAYTPSRWAVHMAQPLESWVDGNVALLGDSAHAMSPQQASGAGQAIEDAYLLATLLGHRLTRIENINQVLNIYSDVRVPVATEVQHRSLVNGSYFGLQLEGLDSTREHDRLHEIGDAVVENWNWAWATTLDPSISEAVKRLEASQRPRAHL</sequence>
<evidence type="ECO:0000313" key="6">
    <source>
        <dbReference type="Proteomes" id="UP000541558"/>
    </source>
</evidence>
<dbReference type="Gene3D" id="3.50.50.60">
    <property type="entry name" value="FAD/NAD(P)-binding domain"/>
    <property type="match status" value="1"/>
</dbReference>
<dbReference type="PANTHER" id="PTHR46720">
    <property type="entry name" value="HYDROXYLASE, PUTATIVE (AFU_ORTHOLOGUE AFUA_3G01460)-RELATED"/>
    <property type="match status" value="1"/>
</dbReference>
<evidence type="ECO:0000256" key="2">
    <source>
        <dbReference type="ARBA" id="ARBA00022827"/>
    </source>
</evidence>
<dbReference type="SUPFAM" id="SSF54373">
    <property type="entry name" value="FAD-linked reductases, C-terminal domain"/>
    <property type="match status" value="1"/>
</dbReference>
<dbReference type="Proteomes" id="UP000541558">
    <property type="component" value="Unassembled WGS sequence"/>
</dbReference>
<keyword evidence="2" id="KW-0274">FAD</keyword>
<dbReference type="PRINTS" id="PR00420">
    <property type="entry name" value="RNGMNOXGNASE"/>
</dbReference>